<gene>
    <name evidence="1" type="ORF">IscW_ISCW020681</name>
</gene>
<name>B7Q2H2_IXOSC</name>
<dbReference type="HOGENOM" id="CLU_1442580_0_0_1"/>
<dbReference type="Proteomes" id="UP000001555">
    <property type="component" value="Unassembled WGS sequence"/>
</dbReference>
<evidence type="ECO:0000313" key="1">
    <source>
        <dbReference type="EMBL" id="EEC13044.1"/>
    </source>
</evidence>
<dbReference type="EnsemblMetazoa" id="ISCW020681-RA">
    <property type="protein sequence ID" value="ISCW020681-PA"/>
    <property type="gene ID" value="ISCW020681"/>
</dbReference>
<dbReference type="EMBL" id="ABJB010519169">
    <property type="status" value="NOT_ANNOTATED_CDS"/>
    <property type="molecule type" value="Genomic_DNA"/>
</dbReference>
<accession>B7Q2H2</accession>
<dbReference type="AlphaFoldDB" id="B7Q2H2"/>
<dbReference type="VEuPathDB" id="VectorBase:ISCW020681"/>
<proteinExistence type="predicted"/>
<dbReference type="InParanoid" id="B7Q2H2"/>
<organism>
    <name type="scientific">Ixodes scapularis</name>
    <name type="common">Black-legged tick</name>
    <name type="synonym">Deer tick</name>
    <dbReference type="NCBI Taxonomy" id="6945"/>
    <lineage>
        <taxon>Eukaryota</taxon>
        <taxon>Metazoa</taxon>
        <taxon>Ecdysozoa</taxon>
        <taxon>Arthropoda</taxon>
        <taxon>Chelicerata</taxon>
        <taxon>Arachnida</taxon>
        <taxon>Acari</taxon>
        <taxon>Parasitiformes</taxon>
        <taxon>Ixodida</taxon>
        <taxon>Ixodoidea</taxon>
        <taxon>Ixodidae</taxon>
        <taxon>Ixodinae</taxon>
        <taxon>Ixodes</taxon>
    </lineage>
</organism>
<evidence type="ECO:0000313" key="3">
    <source>
        <dbReference type="Proteomes" id="UP000001555"/>
    </source>
</evidence>
<dbReference type="PaxDb" id="6945-B7Q2H2"/>
<keyword evidence="3" id="KW-1185">Reference proteome</keyword>
<reference evidence="1 3" key="1">
    <citation type="submission" date="2008-03" db="EMBL/GenBank/DDBJ databases">
        <title>Annotation of Ixodes scapularis.</title>
        <authorList>
            <consortium name="Ixodes scapularis Genome Project Consortium"/>
            <person name="Caler E."/>
            <person name="Hannick L.I."/>
            <person name="Bidwell S."/>
            <person name="Joardar V."/>
            <person name="Thiagarajan M."/>
            <person name="Amedeo P."/>
            <person name="Galinsky K.J."/>
            <person name="Schobel S."/>
            <person name="Inman J."/>
            <person name="Hostetler J."/>
            <person name="Miller J."/>
            <person name="Hammond M."/>
            <person name="Megy K."/>
            <person name="Lawson D."/>
            <person name="Kodira C."/>
            <person name="Sutton G."/>
            <person name="Meyer J."/>
            <person name="Hill C.A."/>
            <person name="Birren B."/>
            <person name="Nene V."/>
            <person name="Collins F."/>
            <person name="Alarcon-Chaidez F."/>
            <person name="Wikel S."/>
            <person name="Strausberg R."/>
        </authorList>
    </citation>
    <scope>NUCLEOTIDE SEQUENCE [LARGE SCALE GENOMIC DNA]</scope>
    <source>
        <strain evidence="3">Wikel</strain>
        <strain evidence="1">Wikel colony</strain>
    </source>
</reference>
<evidence type="ECO:0000313" key="2">
    <source>
        <dbReference type="EnsemblMetazoa" id="ISCW020681-PA"/>
    </source>
</evidence>
<dbReference type="VEuPathDB" id="VectorBase:ISCI020681"/>
<reference evidence="2" key="2">
    <citation type="submission" date="2020-05" db="UniProtKB">
        <authorList>
            <consortium name="EnsemblMetazoa"/>
        </authorList>
    </citation>
    <scope>IDENTIFICATION</scope>
    <source>
        <strain evidence="2">wikel</strain>
    </source>
</reference>
<protein>
    <submittedName>
        <fullName evidence="1 2">Uncharacterized protein</fullName>
    </submittedName>
</protein>
<dbReference type="EMBL" id="DS844216">
    <property type="protein sequence ID" value="EEC13044.1"/>
    <property type="molecule type" value="Genomic_DNA"/>
</dbReference>
<sequence length="188" mass="21621">MSVQSPAREKKMKRQFQWHNPQTKQNYELFRNYTEIHTPGTLNIVKRTKFGPKLARERRSDSPINALCELSALTLRLTTLEVPDESSRSRAALEAPARGVKHSGKYAIMTAALCSRQRGKKTGRLVQAVGVYNGSRPPLFTNGIRRHIMTDVLQTTISREAFRKTPYFERRVFKKTIFFNKRNNTALP</sequence>